<keyword evidence="1" id="KW-0863">Zinc-finger</keyword>
<dbReference type="Proteomes" id="UP000039324">
    <property type="component" value="Unassembled WGS sequence"/>
</dbReference>
<dbReference type="InterPro" id="IPR007529">
    <property type="entry name" value="Znf_HIT"/>
</dbReference>
<dbReference type="OrthoDB" id="18412at2759"/>
<dbReference type="EMBL" id="CDSF01000013">
    <property type="protein sequence ID" value="CEO95195.1"/>
    <property type="molecule type" value="Genomic_DNA"/>
</dbReference>
<evidence type="ECO:0000313" key="4">
    <source>
        <dbReference type="EMBL" id="SPQ96355.1"/>
    </source>
</evidence>
<dbReference type="PANTHER" id="PTHR15555:SF0">
    <property type="entry name" value="ZINC FINGER HIT DOMAIN-CONTAINING PROTEIN 2"/>
    <property type="match status" value="1"/>
</dbReference>
<dbReference type="Proteomes" id="UP000290189">
    <property type="component" value="Unassembled WGS sequence"/>
</dbReference>
<evidence type="ECO:0000313" key="6">
    <source>
        <dbReference type="Proteomes" id="UP000290189"/>
    </source>
</evidence>
<evidence type="ECO:0000313" key="3">
    <source>
        <dbReference type="EMBL" id="CEO95195.1"/>
    </source>
</evidence>
<dbReference type="PANTHER" id="PTHR15555">
    <property type="entry name" value="ZINC FINGER HIT DOMAIN CONTAINING PROTEIN 2 PROTEIN FON -RELATED"/>
    <property type="match status" value="1"/>
</dbReference>
<dbReference type="SUPFAM" id="SSF144232">
    <property type="entry name" value="HIT/MYND zinc finger-like"/>
    <property type="match status" value="1"/>
</dbReference>
<reference evidence="3 5" key="1">
    <citation type="submission" date="2015-02" db="EMBL/GenBank/DDBJ databases">
        <authorList>
            <person name="Chooi Y.-H."/>
        </authorList>
    </citation>
    <scope>NUCLEOTIDE SEQUENCE [LARGE SCALE GENOMIC DNA]</scope>
    <source>
        <strain evidence="3">E3</strain>
    </source>
</reference>
<evidence type="ECO:0000313" key="5">
    <source>
        <dbReference type="Proteomes" id="UP000039324"/>
    </source>
</evidence>
<proteinExistence type="predicted"/>
<dbReference type="Pfam" id="PF04438">
    <property type="entry name" value="zf-HIT"/>
    <property type="match status" value="1"/>
</dbReference>
<evidence type="ECO:0000259" key="2">
    <source>
        <dbReference type="PROSITE" id="PS51083"/>
    </source>
</evidence>
<sequence length="369" mass="42067">MERVCCVCCGTEPPYVCPRCDQPYCSVKCYKAHGTTCTESFFKEQVVQEMSISKPRHTVELREALQRNQDALEEDQDLADWEQNCERLEQLALTGELDQTHLTDDQERQFQQYIERVARGEVELSLWRPWWISEHAADPWVILEDFSQWSKLPTRRVVFDATEQQGASEPVRSVPLFSSVARPGVSASAFRFDMCDIILAVAFALRHFDGDLSCDPAASLQMIVSLSSLFSEQTSRHYTVSEIVSRFMEKAVQVSVVPVCLVAVYDALAIVNVRMCARLMGEFLGLFPILPPVKSRRVSSERERIRRKAIFFAAAVQDLSTSDLDDVSAALEEQWRSRCQDVMDNVIVDDERRRVVTSKMSPFNISSQQ</sequence>
<dbReference type="GO" id="GO:0008270">
    <property type="term" value="F:zinc ion binding"/>
    <property type="evidence" value="ECO:0007669"/>
    <property type="project" value="UniProtKB-UniRule"/>
</dbReference>
<keyword evidence="1" id="KW-0862">Zinc</keyword>
<dbReference type="PROSITE" id="PS51083">
    <property type="entry name" value="ZF_HIT"/>
    <property type="match status" value="1"/>
</dbReference>
<keyword evidence="5" id="KW-1185">Reference proteome</keyword>
<geneLocation type="mitochondrion" evidence="4"/>
<dbReference type="CDD" id="cd23024">
    <property type="entry name" value="zf-HIT_ZNHIT2-3"/>
    <property type="match status" value="1"/>
</dbReference>
<reference evidence="4 6" key="2">
    <citation type="submission" date="2018-03" db="EMBL/GenBank/DDBJ databases">
        <authorList>
            <person name="Fogelqvist J."/>
        </authorList>
    </citation>
    <scope>NUCLEOTIDE SEQUENCE [LARGE SCALE GENOMIC DNA]</scope>
</reference>
<dbReference type="EMBL" id="OVEO01000005">
    <property type="protein sequence ID" value="SPQ96355.1"/>
    <property type="molecule type" value="Genomic_DNA"/>
</dbReference>
<name>A0A0G4IJE2_PLABS</name>
<protein>
    <recommendedName>
        <fullName evidence="2">HIT-type domain-containing protein</fullName>
    </recommendedName>
</protein>
<organism evidence="3 5">
    <name type="scientific">Plasmodiophora brassicae</name>
    <name type="common">Clubroot disease agent</name>
    <dbReference type="NCBI Taxonomy" id="37360"/>
    <lineage>
        <taxon>Eukaryota</taxon>
        <taxon>Sar</taxon>
        <taxon>Rhizaria</taxon>
        <taxon>Endomyxa</taxon>
        <taxon>Phytomyxea</taxon>
        <taxon>Plasmodiophorida</taxon>
        <taxon>Plasmodiophoridae</taxon>
        <taxon>Plasmodiophora</taxon>
    </lineage>
</organism>
<keyword evidence="4" id="KW-0496">Mitochondrion</keyword>
<accession>A0A0G4IJE2</accession>
<dbReference type="InterPro" id="IPR039646">
    <property type="entry name" value="ZNHIT2"/>
</dbReference>
<dbReference type="AlphaFoldDB" id="A0A0G4IJE2"/>
<gene>
    <name evidence="3" type="ORF">PBRA_003961</name>
    <name evidence="4" type="ORF">PLBR_LOCUS3570</name>
</gene>
<dbReference type="STRING" id="37360.A0A0G4IJE2"/>
<feature type="domain" description="HIT-type" evidence="2">
    <location>
        <begin position="5"/>
        <end position="37"/>
    </location>
</feature>
<keyword evidence="1" id="KW-0479">Metal-binding</keyword>
<evidence type="ECO:0000256" key="1">
    <source>
        <dbReference type="PROSITE-ProRule" id="PRU00453"/>
    </source>
</evidence>
<dbReference type="Gene3D" id="3.30.60.190">
    <property type="match status" value="1"/>
</dbReference>